<reference evidence="1" key="1">
    <citation type="submission" date="2024-07" db="EMBL/GenBank/DDBJ databases">
        <authorList>
            <person name="Kim Y.J."/>
            <person name="Jeong J.Y."/>
        </authorList>
    </citation>
    <scope>NUCLEOTIDE SEQUENCE</scope>
    <source>
        <strain evidence="1">GIHE-MW2</strain>
    </source>
</reference>
<dbReference type="AlphaFoldDB" id="A0AAU8JFS2"/>
<name>A0AAU8JFS2_9CYAN</name>
<gene>
    <name evidence="1" type="ORF">ABWT76_000409</name>
</gene>
<proteinExistence type="predicted"/>
<sequence length="213" mass="24711">MHGLDEQLRLLVEETCKHPPKSRQRRRGLNKIIRLIKNSGKLWRENIPDYEDAEQQTWLYFSKNICEADTGQKYNPDRSSVTTWLNGYLKRRLQDCRIEAAEEKATRAFGEISGSDEAIDPVDTLAAPADIPPIEEEVRTWAETDADGELRQTHIKNHPEITAQLLILRRLPPETKWEELSAEFGVKVSTLSMFYQRKCQPRLRKFGESQGYL</sequence>
<protein>
    <submittedName>
        <fullName evidence="1">Sigma-70 family RNA polymerase sigma factor</fullName>
    </submittedName>
</protein>
<accession>A0AAU8JFS2</accession>
<evidence type="ECO:0000313" key="1">
    <source>
        <dbReference type="EMBL" id="XCM37628.1"/>
    </source>
</evidence>
<dbReference type="EMBL" id="CP159837">
    <property type="protein sequence ID" value="XCM37628.1"/>
    <property type="molecule type" value="Genomic_DNA"/>
</dbReference>
<dbReference type="RefSeq" id="WP_354635571.1">
    <property type="nucleotide sequence ID" value="NZ_CP159837.1"/>
</dbReference>
<organism evidence="1">
    <name type="scientific">Planktothricoides raciborskii GIHE-MW2</name>
    <dbReference type="NCBI Taxonomy" id="2792601"/>
    <lineage>
        <taxon>Bacteria</taxon>
        <taxon>Bacillati</taxon>
        <taxon>Cyanobacteriota</taxon>
        <taxon>Cyanophyceae</taxon>
        <taxon>Oscillatoriophycideae</taxon>
        <taxon>Oscillatoriales</taxon>
        <taxon>Oscillatoriaceae</taxon>
        <taxon>Planktothricoides</taxon>
    </lineage>
</organism>